<comment type="similarity">
    <text evidence="2">Belongs to the POMP/UMP1 family.</text>
</comment>
<evidence type="ECO:0000313" key="5">
    <source>
        <dbReference type="Proteomes" id="UP001648503"/>
    </source>
</evidence>
<comment type="caution">
    <text evidence="4">The sequence shown here is derived from an EMBL/GenBank/DDBJ whole genome shotgun (WGS) entry which is preliminary data.</text>
</comment>
<sequence>MSLRIVPASLPNQAPRNMGSNSEFGTHDTFRHGFNTMRTNITKGHPLESHLEQWDHTQEQLKSTVLRNAFGIHMPLRLQMEQALIKQHIHVIPVIQGRNLALDVLSGKIDTIEFEDFLGDVRGPLNEISPHTAMEHAMGL</sequence>
<dbReference type="PANTHER" id="PTHR12828">
    <property type="entry name" value="PROTEASOME MATURATION PROTEIN UMP1"/>
    <property type="match status" value="1"/>
</dbReference>
<dbReference type="InterPro" id="IPR008012">
    <property type="entry name" value="Ump1"/>
</dbReference>
<evidence type="ECO:0008006" key="6">
    <source>
        <dbReference type="Google" id="ProtNLM"/>
    </source>
</evidence>
<feature type="region of interest" description="Disordered" evidence="3">
    <location>
        <begin position="1"/>
        <end position="23"/>
    </location>
</feature>
<dbReference type="PANTHER" id="PTHR12828:SF3">
    <property type="entry name" value="PROTEASOME MATURATION PROTEIN"/>
    <property type="match status" value="1"/>
</dbReference>
<proteinExistence type="inferred from homology"/>
<evidence type="ECO:0000256" key="2">
    <source>
        <dbReference type="ARBA" id="ARBA00043974"/>
    </source>
</evidence>
<gene>
    <name evidence="4" type="ORF">BASA50_007336</name>
</gene>
<organism evidence="4 5">
    <name type="scientific">Batrachochytrium salamandrivorans</name>
    <dbReference type="NCBI Taxonomy" id="1357716"/>
    <lineage>
        <taxon>Eukaryota</taxon>
        <taxon>Fungi</taxon>
        <taxon>Fungi incertae sedis</taxon>
        <taxon>Chytridiomycota</taxon>
        <taxon>Chytridiomycota incertae sedis</taxon>
        <taxon>Chytridiomycetes</taxon>
        <taxon>Rhizophydiales</taxon>
        <taxon>Rhizophydiales incertae sedis</taxon>
        <taxon>Batrachochytrium</taxon>
    </lineage>
</organism>
<reference evidence="4 5" key="1">
    <citation type="submission" date="2021-02" db="EMBL/GenBank/DDBJ databases">
        <title>Variation within the Batrachochytrium salamandrivorans European outbreak.</title>
        <authorList>
            <person name="Kelly M."/>
            <person name="Pasmans F."/>
            <person name="Shea T.P."/>
            <person name="Munoz J.F."/>
            <person name="Carranza S."/>
            <person name="Cuomo C.A."/>
            <person name="Martel A."/>
        </authorList>
    </citation>
    <scope>NUCLEOTIDE SEQUENCE [LARGE SCALE GENOMIC DNA]</scope>
    <source>
        <strain evidence="4 5">AMFP18/2</strain>
    </source>
</reference>
<name>A0ABQ8F8D9_9FUNG</name>
<evidence type="ECO:0000256" key="1">
    <source>
        <dbReference type="ARBA" id="ARBA00023186"/>
    </source>
</evidence>
<accession>A0ABQ8F8D9</accession>
<evidence type="ECO:0000313" key="4">
    <source>
        <dbReference type="EMBL" id="KAH6593384.1"/>
    </source>
</evidence>
<feature type="compositionally biased region" description="Polar residues" evidence="3">
    <location>
        <begin position="10"/>
        <end position="23"/>
    </location>
</feature>
<protein>
    <recommendedName>
        <fullName evidence="6">Proteasome maturation factor UMP1</fullName>
    </recommendedName>
</protein>
<keyword evidence="1" id="KW-0143">Chaperone</keyword>
<keyword evidence="5" id="KW-1185">Reference proteome</keyword>
<dbReference type="EMBL" id="JAFCIX010000356">
    <property type="protein sequence ID" value="KAH6593384.1"/>
    <property type="molecule type" value="Genomic_DNA"/>
</dbReference>
<dbReference type="Proteomes" id="UP001648503">
    <property type="component" value="Unassembled WGS sequence"/>
</dbReference>
<evidence type="ECO:0000256" key="3">
    <source>
        <dbReference type="SAM" id="MobiDB-lite"/>
    </source>
</evidence>
<dbReference type="Pfam" id="PF05348">
    <property type="entry name" value="UMP1"/>
    <property type="match status" value="1"/>
</dbReference>